<dbReference type="OrthoDB" id="1829610at2759"/>
<sequence length="294" mass="33129">MHTRSGRTLEPIDKPSHESVRELFDKLSLDSSETTNPDMALQPRDVLLDLVHPTIGPITSCIRLPQEARNYELKMIHYNQLPFFHGFPNEDPLNFIREFYNDLQRQCPHHNLSLGLLINCFYDSLYHNLQYMVDNVAGGDIGAKTAEEINMMSQQLAELTEQMRLLNARGAQPVQAMAVDTWGLVESQAIGLKCALQLSTRSPVSSMQMPAPYRDTKPGLAMTHIRTRTIRDGGITHLSHGRITRTPFSHPIQISCSHNLDPTLCHVRTTSHRSSSREDQKPGQVHPSKTTSST</sequence>
<dbReference type="EMBL" id="BKCP01006738">
    <property type="protein sequence ID" value="GER43891.1"/>
    <property type="molecule type" value="Genomic_DNA"/>
</dbReference>
<gene>
    <name evidence="2" type="ORF">STAS_20765</name>
</gene>
<accession>A0A5A7QJ24</accession>
<evidence type="ECO:0000256" key="1">
    <source>
        <dbReference type="SAM" id="MobiDB-lite"/>
    </source>
</evidence>
<reference evidence="3" key="1">
    <citation type="journal article" date="2019" name="Curr. Biol.">
        <title>Genome Sequence of Striga asiatica Provides Insight into the Evolution of Plant Parasitism.</title>
        <authorList>
            <person name="Yoshida S."/>
            <person name="Kim S."/>
            <person name="Wafula E.K."/>
            <person name="Tanskanen J."/>
            <person name="Kim Y.M."/>
            <person name="Honaas L."/>
            <person name="Yang Z."/>
            <person name="Spallek T."/>
            <person name="Conn C.E."/>
            <person name="Ichihashi Y."/>
            <person name="Cheong K."/>
            <person name="Cui S."/>
            <person name="Der J.P."/>
            <person name="Gundlach H."/>
            <person name="Jiao Y."/>
            <person name="Hori C."/>
            <person name="Ishida J.K."/>
            <person name="Kasahara H."/>
            <person name="Kiba T."/>
            <person name="Kim M.S."/>
            <person name="Koo N."/>
            <person name="Laohavisit A."/>
            <person name="Lee Y.H."/>
            <person name="Lumba S."/>
            <person name="McCourt P."/>
            <person name="Mortimer J.C."/>
            <person name="Mutuku J.M."/>
            <person name="Nomura T."/>
            <person name="Sasaki-Sekimoto Y."/>
            <person name="Seto Y."/>
            <person name="Wang Y."/>
            <person name="Wakatake T."/>
            <person name="Sakakibara H."/>
            <person name="Demura T."/>
            <person name="Yamaguchi S."/>
            <person name="Yoneyama K."/>
            <person name="Manabe R.I."/>
            <person name="Nelson D.C."/>
            <person name="Schulman A.H."/>
            <person name="Timko M.P."/>
            <person name="dePamphilis C.W."/>
            <person name="Choi D."/>
            <person name="Shirasu K."/>
        </authorList>
    </citation>
    <scope>NUCLEOTIDE SEQUENCE [LARGE SCALE GENOMIC DNA]</scope>
    <source>
        <strain evidence="3">cv. UVA1</strain>
    </source>
</reference>
<dbReference type="GO" id="GO:0016301">
    <property type="term" value="F:kinase activity"/>
    <property type="evidence" value="ECO:0007669"/>
    <property type="project" value="UniProtKB-KW"/>
</dbReference>
<comment type="caution">
    <text evidence="2">The sequence shown here is derived from an EMBL/GenBank/DDBJ whole genome shotgun (WGS) entry which is preliminary data.</text>
</comment>
<keyword evidence="3" id="KW-1185">Reference proteome</keyword>
<dbReference type="Proteomes" id="UP000325081">
    <property type="component" value="Unassembled WGS sequence"/>
</dbReference>
<proteinExistence type="predicted"/>
<keyword evidence="2" id="KW-0418">Kinase</keyword>
<dbReference type="AlphaFoldDB" id="A0A5A7QJ24"/>
<protein>
    <submittedName>
        <fullName evidence="2">MAP kinase 17</fullName>
    </submittedName>
</protein>
<name>A0A5A7QJ24_STRAF</name>
<evidence type="ECO:0000313" key="2">
    <source>
        <dbReference type="EMBL" id="GER43891.1"/>
    </source>
</evidence>
<organism evidence="2 3">
    <name type="scientific">Striga asiatica</name>
    <name type="common">Asiatic witchweed</name>
    <name type="synonym">Buchnera asiatica</name>
    <dbReference type="NCBI Taxonomy" id="4170"/>
    <lineage>
        <taxon>Eukaryota</taxon>
        <taxon>Viridiplantae</taxon>
        <taxon>Streptophyta</taxon>
        <taxon>Embryophyta</taxon>
        <taxon>Tracheophyta</taxon>
        <taxon>Spermatophyta</taxon>
        <taxon>Magnoliopsida</taxon>
        <taxon>eudicotyledons</taxon>
        <taxon>Gunneridae</taxon>
        <taxon>Pentapetalae</taxon>
        <taxon>asterids</taxon>
        <taxon>lamiids</taxon>
        <taxon>Lamiales</taxon>
        <taxon>Orobanchaceae</taxon>
        <taxon>Buchnereae</taxon>
        <taxon>Striga</taxon>
    </lineage>
</organism>
<feature type="region of interest" description="Disordered" evidence="1">
    <location>
        <begin position="268"/>
        <end position="294"/>
    </location>
</feature>
<keyword evidence="2" id="KW-0808">Transferase</keyword>
<evidence type="ECO:0000313" key="3">
    <source>
        <dbReference type="Proteomes" id="UP000325081"/>
    </source>
</evidence>